<feature type="transmembrane region" description="Helical" evidence="6">
    <location>
        <begin position="186"/>
        <end position="210"/>
    </location>
</feature>
<dbReference type="GO" id="GO:0005886">
    <property type="term" value="C:plasma membrane"/>
    <property type="evidence" value="ECO:0007669"/>
    <property type="project" value="TreeGrafter"/>
</dbReference>
<keyword evidence="3" id="KW-0813">Transport</keyword>
<reference evidence="7 8" key="1">
    <citation type="submission" date="2017-03" db="EMBL/GenBank/DDBJ databases">
        <authorList>
            <person name="Afonso C.L."/>
            <person name="Miller P.J."/>
            <person name="Scott M.A."/>
            <person name="Spackman E."/>
            <person name="Goraichik I."/>
            <person name="Dimitrov K.M."/>
            <person name="Suarez D.L."/>
            <person name="Swayne D.E."/>
        </authorList>
    </citation>
    <scope>NUCLEOTIDE SEQUENCE [LARGE SCALE GENOMIC DNA]</scope>
    <source>
        <strain evidence="7">SB41UT1</strain>
    </source>
</reference>
<keyword evidence="3" id="KW-0653">Protein transport</keyword>
<dbReference type="PANTHER" id="PTHR30531:SF12">
    <property type="entry name" value="FLAGELLAR BIOSYNTHETIC PROTEIN FLHB"/>
    <property type="match status" value="1"/>
</dbReference>
<dbReference type="Gene3D" id="3.40.1690.10">
    <property type="entry name" value="secretion proteins EscU"/>
    <property type="match status" value="1"/>
</dbReference>
<accession>A0A1X7AP21</accession>
<dbReference type="InterPro" id="IPR029025">
    <property type="entry name" value="T3SS_substrate_exporter_C"/>
</dbReference>
<name>A0A1X7AP21_9GAMM</name>
<dbReference type="AlphaFoldDB" id="A0A1X7AP21"/>
<keyword evidence="8" id="KW-1185">Reference proteome</keyword>
<gene>
    <name evidence="7" type="primary">yscU_2</name>
    <name evidence="7" type="ORF">EHSB41UT_03663</name>
</gene>
<dbReference type="GO" id="GO:0009306">
    <property type="term" value="P:protein secretion"/>
    <property type="evidence" value="ECO:0007669"/>
    <property type="project" value="InterPro"/>
</dbReference>
<organism evidence="7 8">
    <name type="scientific">Parendozoicomonas haliclonae</name>
    <dbReference type="NCBI Taxonomy" id="1960125"/>
    <lineage>
        <taxon>Bacteria</taxon>
        <taxon>Pseudomonadati</taxon>
        <taxon>Pseudomonadota</taxon>
        <taxon>Gammaproteobacteria</taxon>
        <taxon>Oceanospirillales</taxon>
        <taxon>Endozoicomonadaceae</taxon>
        <taxon>Parendozoicomonas</taxon>
    </lineage>
</organism>
<feature type="transmembrane region" description="Helical" evidence="6">
    <location>
        <begin position="148"/>
        <end position="166"/>
    </location>
</feature>
<dbReference type="EMBL" id="FWPT01000009">
    <property type="protein sequence ID" value="SMA49872.1"/>
    <property type="molecule type" value="Genomic_DNA"/>
</dbReference>
<dbReference type="Pfam" id="PF01312">
    <property type="entry name" value="Bac_export_2"/>
    <property type="match status" value="1"/>
</dbReference>
<dbReference type="PANTHER" id="PTHR30531">
    <property type="entry name" value="FLAGELLAR BIOSYNTHETIC PROTEIN FLHB"/>
    <property type="match status" value="1"/>
</dbReference>
<feature type="region of interest" description="Disordered" evidence="5">
    <location>
        <begin position="1"/>
        <end position="21"/>
    </location>
</feature>
<keyword evidence="3" id="KW-1006">Bacterial flagellum protein export</keyword>
<dbReference type="SUPFAM" id="SSF160544">
    <property type="entry name" value="EscU C-terminal domain-like"/>
    <property type="match status" value="1"/>
</dbReference>
<sequence>MAEQGSGSAEKTEPPSPFKLQEARKKGQVAKSIEVTSLFTFIAACIALISLWSSLLDKTRQYMAVSLNLADGRPEAIYEAGYHLLSFLGIPLPIMLIILVGSVIGNILQTGLLLTTHPLKPDIKKLNPITGFKRTFSMKMLFELMKSLLKIVILVLICWFLIPIFLPEWIASLDQELTTTLSAVISQAILLAGALLAGMLVIVILDFLFVRWQFLKQMRMSKQEVKDEHKRRDGDPLIKQKRREQQQLLRQNQSGMASIGSADVIITNPIHVAVAIRYDRDSMAAPIVVCKGLDQQALYIREQGRRYRIPIVSRPALARHLFKKTAVNGVIPVNSYLGVARVLQHVMQRKTKNKNSWRPS</sequence>
<keyword evidence="6" id="KW-0472">Membrane</keyword>
<evidence type="ECO:0000256" key="4">
    <source>
        <dbReference type="ARBA" id="ARBA00025078"/>
    </source>
</evidence>
<evidence type="ECO:0000256" key="5">
    <source>
        <dbReference type="SAM" id="MobiDB-lite"/>
    </source>
</evidence>
<feature type="transmembrane region" description="Helical" evidence="6">
    <location>
        <begin position="35"/>
        <end position="55"/>
    </location>
</feature>
<comment type="function">
    <text evidence="4">Required for formation of the rod structure in the basal body of the flagellar apparatus. Together with FliI and FliH, may constitute the export apparatus of flagellin.</text>
</comment>
<keyword evidence="6" id="KW-1133">Transmembrane helix</keyword>
<feature type="transmembrane region" description="Helical" evidence="6">
    <location>
        <begin position="94"/>
        <end position="115"/>
    </location>
</feature>
<evidence type="ECO:0000256" key="6">
    <source>
        <dbReference type="SAM" id="Phobius"/>
    </source>
</evidence>
<dbReference type="OrthoDB" id="9807950at2"/>
<evidence type="ECO:0000313" key="7">
    <source>
        <dbReference type="EMBL" id="SMA49872.1"/>
    </source>
</evidence>
<dbReference type="Gene3D" id="6.10.250.2080">
    <property type="match status" value="1"/>
</dbReference>
<evidence type="ECO:0000256" key="3">
    <source>
        <dbReference type="ARBA" id="ARBA00023225"/>
    </source>
</evidence>
<dbReference type="PRINTS" id="PR00950">
    <property type="entry name" value="TYPE3IMSPROT"/>
</dbReference>
<proteinExistence type="inferred from homology"/>
<dbReference type="InterPro" id="IPR006135">
    <property type="entry name" value="T3SS_substrate_exporter"/>
</dbReference>
<dbReference type="Proteomes" id="UP000196573">
    <property type="component" value="Unassembled WGS sequence"/>
</dbReference>
<evidence type="ECO:0000256" key="1">
    <source>
        <dbReference type="ARBA" id="ARBA00010690"/>
    </source>
</evidence>
<keyword evidence="6" id="KW-0812">Transmembrane</keyword>
<evidence type="ECO:0000256" key="2">
    <source>
        <dbReference type="ARBA" id="ARBA00021622"/>
    </source>
</evidence>
<evidence type="ECO:0000313" key="8">
    <source>
        <dbReference type="Proteomes" id="UP000196573"/>
    </source>
</evidence>
<comment type="similarity">
    <text evidence="1">Belongs to the type III secretion exporter family.</text>
</comment>
<dbReference type="RefSeq" id="WP_087112319.1">
    <property type="nucleotide sequence ID" value="NZ_CBCSCN010000011.1"/>
</dbReference>
<protein>
    <recommendedName>
        <fullName evidence="2">Flagellar biosynthetic protein FlhB</fullName>
    </recommendedName>
</protein>